<reference evidence="2" key="1">
    <citation type="journal article" date="2020" name="Nature">
        <title>Giant virus diversity and host interactions through global metagenomics.</title>
        <authorList>
            <person name="Schulz F."/>
            <person name="Roux S."/>
            <person name="Paez-Espino D."/>
            <person name="Jungbluth S."/>
            <person name="Walsh D.A."/>
            <person name="Denef V.J."/>
            <person name="McMahon K.D."/>
            <person name="Konstantinidis K.T."/>
            <person name="Eloe-Fadrosh E.A."/>
            <person name="Kyrpides N.C."/>
            <person name="Woyke T."/>
        </authorList>
    </citation>
    <scope>NUCLEOTIDE SEQUENCE</scope>
    <source>
        <strain evidence="2">GVMAG-S-1101169-75</strain>
    </source>
</reference>
<dbReference type="EMBL" id="MN740785">
    <property type="protein sequence ID" value="QHU11446.1"/>
    <property type="molecule type" value="Genomic_DNA"/>
</dbReference>
<feature type="region of interest" description="Disordered" evidence="1">
    <location>
        <begin position="196"/>
        <end position="219"/>
    </location>
</feature>
<organism evidence="2">
    <name type="scientific">viral metagenome</name>
    <dbReference type="NCBI Taxonomy" id="1070528"/>
    <lineage>
        <taxon>unclassified sequences</taxon>
        <taxon>metagenomes</taxon>
        <taxon>organismal metagenomes</taxon>
    </lineage>
</organism>
<accession>A0A6C0K2Y1</accession>
<evidence type="ECO:0000313" key="2">
    <source>
        <dbReference type="EMBL" id="QHU11446.1"/>
    </source>
</evidence>
<feature type="region of interest" description="Disordered" evidence="1">
    <location>
        <begin position="261"/>
        <end position="280"/>
    </location>
</feature>
<protein>
    <submittedName>
        <fullName evidence="2">Uncharacterized protein</fullName>
    </submittedName>
</protein>
<feature type="compositionally biased region" description="Low complexity" evidence="1">
    <location>
        <begin position="200"/>
        <end position="210"/>
    </location>
</feature>
<name>A0A6C0K2Y1_9ZZZZ</name>
<feature type="compositionally biased region" description="Basic residues" evidence="1">
    <location>
        <begin position="1"/>
        <end position="10"/>
    </location>
</feature>
<sequence length="280" mass="30302">MKIKTLKKKDKMPPKKSAGTKWTTPQKLAVYRWLRDHPDMDRKEIGSSLAPVLTSRNQGAITTWSRKLKIADLNRLIAQAQKQIIAAGAGAGAEAVQAAIQARAALSPEVQQITSMMQGMNEQKKAEFLDYIRSFGRAGGGGGGGGGEPEPEIDRYEGLSMAQKMFKKSLEEMAKDPRNRLGMTPQQYVQTKMKSVFRAPPSSQRRSSSQGPPPIKIPSNLLASIRKEPAVVAQAGGGGGGGGSGAPAGMNALLASIRRMKVSAKQRRDDDDDDEWEEED</sequence>
<proteinExistence type="predicted"/>
<evidence type="ECO:0000256" key="1">
    <source>
        <dbReference type="SAM" id="MobiDB-lite"/>
    </source>
</evidence>
<feature type="region of interest" description="Disordered" evidence="1">
    <location>
        <begin position="1"/>
        <end position="23"/>
    </location>
</feature>
<feature type="compositionally biased region" description="Acidic residues" evidence="1">
    <location>
        <begin position="270"/>
        <end position="280"/>
    </location>
</feature>
<dbReference type="AlphaFoldDB" id="A0A6C0K2Y1"/>